<comment type="subcellular location">
    <subcellularLocation>
        <location evidence="1 10">Cytoplasm</location>
    </subcellularLocation>
</comment>
<evidence type="ECO:0000256" key="3">
    <source>
        <dbReference type="ARBA" id="ARBA00012765"/>
    </source>
</evidence>
<organism evidence="11 12">
    <name type="scientific">Candidatus Halobonum tyrrellensis G22</name>
    <dbReference type="NCBI Taxonomy" id="1324957"/>
    <lineage>
        <taxon>Archaea</taxon>
        <taxon>Methanobacteriati</taxon>
        <taxon>Methanobacteriota</taxon>
        <taxon>Stenosarchaea group</taxon>
        <taxon>Halobacteria</taxon>
        <taxon>Halobacteriales</taxon>
        <taxon>Haloferacaceae</taxon>
        <taxon>Candidatus Halobonum</taxon>
    </lineage>
</organism>
<dbReference type="PATRIC" id="fig|1324957.4.peg.1293"/>
<dbReference type="eggNOG" id="arCOG02675">
    <property type="taxonomic scope" value="Archaea"/>
</dbReference>
<evidence type="ECO:0000256" key="10">
    <source>
        <dbReference type="HAMAP-Rule" id="MF_00486"/>
    </source>
</evidence>
<evidence type="ECO:0000313" key="11">
    <source>
        <dbReference type="EMBL" id="ESP88887.1"/>
    </source>
</evidence>
<accession>V4J0C0</accession>
<dbReference type="GO" id="GO:0006730">
    <property type="term" value="P:one-carbon metabolic process"/>
    <property type="evidence" value="ECO:0007669"/>
    <property type="project" value="UniProtKB-UniRule"/>
</dbReference>
<keyword evidence="7 10" id="KW-0378">Hydrolase</keyword>
<name>V4J0C0_9EURY</name>
<gene>
    <name evidence="10" type="primary">mch</name>
    <name evidence="11" type="ORF">K933_06373</name>
</gene>
<dbReference type="Gene3D" id="3.30.1030.10">
    <property type="entry name" value="Methenyltetrahydromethanopterin Cyclohydrolase, Chain A, domain 2"/>
    <property type="match status" value="1"/>
</dbReference>
<dbReference type="EC" id="3.5.4.27" evidence="3 10"/>
<evidence type="ECO:0000256" key="6">
    <source>
        <dbReference type="ARBA" id="ARBA00022563"/>
    </source>
</evidence>
<dbReference type="EMBL" id="ASGZ01000021">
    <property type="protein sequence ID" value="ESP88887.1"/>
    <property type="molecule type" value="Genomic_DNA"/>
</dbReference>
<evidence type="ECO:0000256" key="4">
    <source>
        <dbReference type="ARBA" id="ARBA00020597"/>
    </source>
</evidence>
<dbReference type="GO" id="GO:0005737">
    <property type="term" value="C:cytoplasm"/>
    <property type="evidence" value="ECO:0007669"/>
    <property type="project" value="UniProtKB-SubCell"/>
</dbReference>
<dbReference type="SUPFAM" id="SSF56199">
    <property type="entry name" value="Methenyltetrahydromethanopterin cyclohydrolase"/>
    <property type="match status" value="1"/>
</dbReference>
<comment type="function">
    <text evidence="10">Catalyzes the hydrolysis of methenyl-H(4)MPT(+) to 5-formyl-H(4)MPT.</text>
</comment>
<comment type="caution">
    <text evidence="11">The sequence shown here is derived from an EMBL/GenBank/DDBJ whole genome shotgun (WGS) entry which is preliminary data.</text>
</comment>
<dbReference type="GO" id="GO:0018759">
    <property type="term" value="F:methenyltetrahydromethanopterin cyclohydrolase activity"/>
    <property type="evidence" value="ECO:0007669"/>
    <property type="project" value="UniProtKB-UniRule"/>
</dbReference>
<dbReference type="STRING" id="1324957.K933_06373"/>
<dbReference type="Proteomes" id="UP000017840">
    <property type="component" value="Unassembled WGS sequence"/>
</dbReference>
<keyword evidence="6 10" id="KW-0554">One-carbon metabolism</keyword>
<dbReference type="InterPro" id="IPR003209">
    <property type="entry name" value="METHMP_CycHdrlase"/>
</dbReference>
<evidence type="ECO:0000256" key="5">
    <source>
        <dbReference type="ARBA" id="ARBA00022490"/>
    </source>
</evidence>
<sequence>MDSLNRMAVELVDEAIDFADELNVAAYELDSGATVLDFGVEADGGVEAGLLLAEIQTAGLATVQTRMGRVTGAPVPHVELSTDHPAVALLCSQKAGWELDTETFEGLGSGPARALVGEEREFEAVGYYDEFDLTVLCVESTTLPDDDVVARVADRANVNESAVFLPTCALGSTVGSVTTAARAGELAMFRLLELGYDPTDVLSVSASAPVAPVSYDETTAMGRTNDALAYGGEVHLTVAEEFDRFDQVPSVAADQYGTPFGEIFADADYDFYDLDESVFAPASLTVDVVNGPTYAYGEVREDLLAESFDFVGRAGAEEGDPDADADADAA</sequence>
<dbReference type="NCBIfam" id="TIGR03120">
    <property type="entry name" value="one_C_mch"/>
    <property type="match status" value="1"/>
</dbReference>
<dbReference type="HAMAP" id="MF_00486">
    <property type="entry name" value="McH"/>
    <property type="match status" value="1"/>
</dbReference>
<dbReference type="Gene3D" id="3.10.340.11">
    <property type="entry name" value="Methenyltetrahydromethanopterin Cyclohydrolase, Chain A, domain 1"/>
    <property type="match status" value="1"/>
</dbReference>
<dbReference type="RefSeq" id="WP_023393862.1">
    <property type="nucleotide sequence ID" value="NZ_ASGZ01000021.1"/>
</dbReference>
<evidence type="ECO:0000256" key="7">
    <source>
        <dbReference type="ARBA" id="ARBA00022801"/>
    </source>
</evidence>
<evidence type="ECO:0000256" key="1">
    <source>
        <dbReference type="ARBA" id="ARBA00004496"/>
    </source>
</evidence>
<evidence type="ECO:0000256" key="8">
    <source>
        <dbReference type="ARBA" id="ARBA00030468"/>
    </source>
</evidence>
<dbReference type="Pfam" id="PF02289">
    <property type="entry name" value="MCH"/>
    <property type="match status" value="1"/>
</dbReference>
<keyword evidence="12" id="KW-1185">Reference proteome</keyword>
<dbReference type="OrthoDB" id="105468at2157"/>
<proteinExistence type="inferred from homology"/>
<protein>
    <recommendedName>
        <fullName evidence="4 10">Methenyltetrahydromethanopterin cyclohydrolase</fullName>
        <ecNumber evidence="3 10">3.5.4.27</ecNumber>
    </recommendedName>
    <alternativeName>
        <fullName evidence="8 10">Methenyl-H4MPT cyclohydrolase</fullName>
    </alternativeName>
</protein>
<keyword evidence="5 10" id="KW-0963">Cytoplasm</keyword>
<evidence type="ECO:0000256" key="9">
    <source>
        <dbReference type="ARBA" id="ARBA00048684"/>
    </source>
</evidence>
<evidence type="ECO:0000313" key="12">
    <source>
        <dbReference type="Proteomes" id="UP000017840"/>
    </source>
</evidence>
<comment type="catalytic activity">
    <reaction evidence="9 10">
        <text>5,10-methenyl-5,6,7,8-tetrahydromethanopterin + H2O = N(5)-formyl-5,6,7,8-tetrahydromethanopterin + H(+)</text>
        <dbReference type="Rhea" id="RHEA:19053"/>
        <dbReference type="ChEBI" id="CHEBI:15377"/>
        <dbReference type="ChEBI" id="CHEBI:15378"/>
        <dbReference type="ChEBI" id="CHEBI:58018"/>
        <dbReference type="ChEBI" id="CHEBI:58337"/>
        <dbReference type="EC" id="3.5.4.27"/>
    </reaction>
</comment>
<comment type="similarity">
    <text evidence="2 10">Belongs to the MCH family.</text>
</comment>
<evidence type="ECO:0000256" key="2">
    <source>
        <dbReference type="ARBA" id="ARBA00006902"/>
    </source>
</evidence>
<dbReference type="AlphaFoldDB" id="V4J0C0"/>
<reference evidence="11 12" key="1">
    <citation type="journal article" date="2013" name="Genome Announc.">
        <title>Draft Genome Sequence of 'Candidatus Halobonum tyrrellensis' Strain G22, Isolated from the Hypersaline Waters of Lake Tyrrell, Australia.</title>
        <authorList>
            <person name="Ugalde J.A."/>
            <person name="Narasingarao P."/>
            <person name="Kuo S."/>
            <person name="Podell S."/>
            <person name="Allen E.E."/>
        </authorList>
    </citation>
    <scope>NUCLEOTIDE SEQUENCE [LARGE SCALE GENOMIC DNA]</scope>
    <source>
        <strain evidence="11 12">G22</strain>
    </source>
</reference>